<evidence type="ECO:0000256" key="5">
    <source>
        <dbReference type="ARBA" id="ARBA00022989"/>
    </source>
</evidence>
<evidence type="ECO:0000256" key="7">
    <source>
        <dbReference type="SAM" id="Phobius"/>
    </source>
</evidence>
<dbReference type="PANTHER" id="PTHR33452:SF1">
    <property type="entry name" value="INNER MEMBRANE PROTEIN YPHA-RELATED"/>
    <property type="match status" value="1"/>
</dbReference>
<evidence type="ECO:0000256" key="6">
    <source>
        <dbReference type="ARBA" id="ARBA00023136"/>
    </source>
</evidence>
<evidence type="ECO:0000256" key="2">
    <source>
        <dbReference type="ARBA" id="ARBA00006679"/>
    </source>
</evidence>
<dbReference type="Proteomes" id="UP000231152">
    <property type="component" value="Unassembled WGS sequence"/>
</dbReference>
<keyword evidence="3" id="KW-1003">Cell membrane</keyword>
<dbReference type="AlphaFoldDB" id="A0A2M8LF95"/>
<keyword evidence="5 7" id="KW-1133">Transmembrane helix</keyword>
<evidence type="ECO:0000256" key="4">
    <source>
        <dbReference type="ARBA" id="ARBA00022692"/>
    </source>
</evidence>
<comment type="similarity">
    <text evidence="2">Belongs to the DoxX family.</text>
</comment>
<accession>A0A2M8LF95</accession>
<evidence type="ECO:0008006" key="10">
    <source>
        <dbReference type="Google" id="ProtNLM"/>
    </source>
</evidence>
<dbReference type="GO" id="GO:0005886">
    <property type="term" value="C:plasma membrane"/>
    <property type="evidence" value="ECO:0007669"/>
    <property type="project" value="UniProtKB-SubCell"/>
</dbReference>
<dbReference type="Pfam" id="PF07681">
    <property type="entry name" value="DoxX"/>
    <property type="match status" value="1"/>
</dbReference>
<dbReference type="InterPro" id="IPR032808">
    <property type="entry name" value="DoxX"/>
</dbReference>
<keyword evidence="4 7" id="KW-0812">Transmembrane</keyword>
<reference evidence="8 9" key="1">
    <citation type="submission" date="2017-09" db="EMBL/GenBank/DDBJ databases">
        <title>Depth-based differentiation of microbial function through sediment-hosted aquifers and enrichment of novel symbionts in the deep terrestrial subsurface.</title>
        <authorList>
            <person name="Probst A.J."/>
            <person name="Ladd B."/>
            <person name="Jarett J.K."/>
            <person name="Geller-Mcgrath D.E."/>
            <person name="Sieber C.M."/>
            <person name="Emerson J.B."/>
            <person name="Anantharaman K."/>
            <person name="Thomas B.C."/>
            <person name="Malmstrom R."/>
            <person name="Stieglmeier M."/>
            <person name="Klingl A."/>
            <person name="Woyke T."/>
            <person name="Ryan C.M."/>
            <person name="Banfield J.F."/>
        </authorList>
    </citation>
    <scope>NUCLEOTIDE SEQUENCE [LARGE SCALE GENOMIC DNA]</scope>
    <source>
        <strain evidence="8">CG10_big_fil_rev_8_21_14_0_10_48_11</strain>
    </source>
</reference>
<keyword evidence="6 7" id="KW-0472">Membrane</keyword>
<protein>
    <recommendedName>
        <fullName evidence="10">DoxX family protein</fullName>
    </recommendedName>
</protein>
<evidence type="ECO:0000256" key="1">
    <source>
        <dbReference type="ARBA" id="ARBA00004651"/>
    </source>
</evidence>
<comment type="caution">
    <text evidence="8">The sequence shown here is derived from an EMBL/GenBank/DDBJ whole genome shotgun (WGS) entry which is preliminary data.</text>
</comment>
<organism evidence="8 9">
    <name type="scientific">Candidatus Uhrbacteria bacterium CG10_big_fil_rev_8_21_14_0_10_48_11</name>
    <dbReference type="NCBI Taxonomy" id="1975037"/>
    <lineage>
        <taxon>Bacteria</taxon>
        <taxon>Candidatus Uhriibacteriota</taxon>
    </lineage>
</organism>
<evidence type="ECO:0000256" key="3">
    <source>
        <dbReference type="ARBA" id="ARBA00022475"/>
    </source>
</evidence>
<dbReference type="PANTHER" id="PTHR33452">
    <property type="entry name" value="OXIDOREDUCTASE CATD-RELATED"/>
    <property type="match status" value="1"/>
</dbReference>
<feature type="transmembrane region" description="Helical" evidence="7">
    <location>
        <begin position="59"/>
        <end position="84"/>
    </location>
</feature>
<proteinExistence type="inferred from homology"/>
<dbReference type="EMBL" id="PFET01000005">
    <property type="protein sequence ID" value="PJE76117.1"/>
    <property type="molecule type" value="Genomic_DNA"/>
</dbReference>
<evidence type="ECO:0000313" key="8">
    <source>
        <dbReference type="EMBL" id="PJE76117.1"/>
    </source>
</evidence>
<comment type="subcellular location">
    <subcellularLocation>
        <location evidence="1">Cell membrane</location>
        <topology evidence="1">Multi-pass membrane protein</topology>
    </subcellularLocation>
</comment>
<name>A0A2M8LF95_9BACT</name>
<gene>
    <name evidence="8" type="ORF">COV04_01135</name>
</gene>
<feature type="transmembrane region" description="Helical" evidence="7">
    <location>
        <begin position="105"/>
        <end position="126"/>
    </location>
</feature>
<dbReference type="InterPro" id="IPR051907">
    <property type="entry name" value="DoxX-like_oxidoreductase"/>
</dbReference>
<evidence type="ECO:0000313" key="9">
    <source>
        <dbReference type="Proteomes" id="UP000231152"/>
    </source>
</evidence>
<sequence length="132" mass="14270">MFTLSVYGALALLCLRIALGVIFIVHGKAKWGMWKMQPSEQMPAGMLVKMKILAITETLGGIAVLFGFLTQLAALGLALIMLGAMDFKIRTMKRHFVDSAGGWEFDLILLAASLALVLLGSGAWAIDTLLFL</sequence>